<dbReference type="GO" id="GO:0008270">
    <property type="term" value="F:zinc ion binding"/>
    <property type="evidence" value="ECO:0007669"/>
    <property type="project" value="UniProtKB-KW"/>
</dbReference>
<evidence type="ECO:0000256" key="4">
    <source>
        <dbReference type="SAM" id="MobiDB-lite"/>
    </source>
</evidence>
<dbReference type="OrthoDB" id="436852at2759"/>
<feature type="compositionally biased region" description="Basic and acidic residues" evidence="4">
    <location>
        <begin position="302"/>
        <end position="326"/>
    </location>
</feature>
<protein>
    <recommendedName>
        <fullName evidence="5">PHD-type domain-containing protein</fullName>
    </recommendedName>
</protein>
<keyword evidence="3" id="KW-0862">Zinc</keyword>
<feature type="region of interest" description="Disordered" evidence="4">
    <location>
        <begin position="449"/>
        <end position="546"/>
    </location>
</feature>
<organism evidence="6 7">
    <name type="scientific">Marasmius oreades</name>
    <name type="common">fairy-ring Marasmius</name>
    <dbReference type="NCBI Taxonomy" id="181124"/>
    <lineage>
        <taxon>Eukaryota</taxon>
        <taxon>Fungi</taxon>
        <taxon>Dikarya</taxon>
        <taxon>Basidiomycota</taxon>
        <taxon>Agaricomycotina</taxon>
        <taxon>Agaricomycetes</taxon>
        <taxon>Agaricomycetidae</taxon>
        <taxon>Agaricales</taxon>
        <taxon>Marasmiineae</taxon>
        <taxon>Marasmiaceae</taxon>
        <taxon>Marasmius</taxon>
    </lineage>
</organism>
<dbReference type="CDD" id="cd15517">
    <property type="entry name" value="PHD_TCF19_like"/>
    <property type="match status" value="1"/>
</dbReference>
<feature type="compositionally biased region" description="Basic residues" evidence="4">
    <location>
        <begin position="528"/>
        <end position="546"/>
    </location>
</feature>
<reference evidence="6" key="1">
    <citation type="journal article" date="2021" name="Genome Biol. Evol.">
        <title>The assembled and annotated genome of the fairy-ring fungus Marasmius oreades.</title>
        <authorList>
            <person name="Hiltunen M."/>
            <person name="Ament-Velasquez S.L."/>
            <person name="Johannesson H."/>
        </authorList>
    </citation>
    <scope>NUCLEOTIDE SEQUENCE</scope>
    <source>
        <strain evidence="6">03SP1</strain>
    </source>
</reference>
<dbReference type="InterPro" id="IPR011011">
    <property type="entry name" value="Znf_FYVE_PHD"/>
</dbReference>
<evidence type="ECO:0000256" key="1">
    <source>
        <dbReference type="ARBA" id="ARBA00022723"/>
    </source>
</evidence>
<dbReference type="AlphaFoldDB" id="A0A9P7UP51"/>
<dbReference type="InterPro" id="IPR013083">
    <property type="entry name" value="Znf_RING/FYVE/PHD"/>
</dbReference>
<evidence type="ECO:0000256" key="3">
    <source>
        <dbReference type="ARBA" id="ARBA00022833"/>
    </source>
</evidence>
<keyword evidence="1" id="KW-0479">Metal-binding</keyword>
<proteinExistence type="predicted"/>
<feature type="region of interest" description="Disordered" evidence="4">
    <location>
        <begin position="298"/>
        <end position="338"/>
    </location>
</feature>
<feature type="compositionally biased region" description="Polar residues" evidence="4">
    <location>
        <begin position="391"/>
        <end position="400"/>
    </location>
</feature>
<dbReference type="EMBL" id="CM032187">
    <property type="protein sequence ID" value="KAG7089372.1"/>
    <property type="molecule type" value="Genomic_DNA"/>
</dbReference>
<gene>
    <name evidence="6" type="ORF">E1B28_011062</name>
</gene>
<dbReference type="SUPFAM" id="SSF57903">
    <property type="entry name" value="FYVE/PHD zinc finger"/>
    <property type="match status" value="1"/>
</dbReference>
<dbReference type="KEGG" id="more:E1B28_011062"/>
<evidence type="ECO:0000313" key="7">
    <source>
        <dbReference type="Proteomes" id="UP001049176"/>
    </source>
</evidence>
<comment type="caution">
    <text evidence="6">The sequence shown here is derived from an EMBL/GenBank/DDBJ whole genome shotgun (WGS) entry which is preliminary data.</text>
</comment>
<dbReference type="GeneID" id="66080137"/>
<dbReference type="InterPro" id="IPR019787">
    <property type="entry name" value="Znf_PHD-finger"/>
</dbReference>
<dbReference type="RefSeq" id="XP_043005842.1">
    <property type="nucleotide sequence ID" value="XM_043156058.1"/>
</dbReference>
<evidence type="ECO:0000259" key="5">
    <source>
        <dbReference type="Pfam" id="PF00628"/>
    </source>
</evidence>
<name>A0A9P7UP51_9AGAR</name>
<dbReference type="Proteomes" id="UP001049176">
    <property type="component" value="Chromosome 7"/>
</dbReference>
<evidence type="ECO:0000256" key="2">
    <source>
        <dbReference type="ARBA" id="ARBA00022771"/>
    </source>
</evidence>
<accession>A0A9P7UP51</accession>
<dbReference type="Pfam" id="PF00628">
    <property type="entry name" value="PHD"/>
    <property type="match status" value="1"/>
</dbReference>
<feature type="compositionally biased region" description="Low complexity" evidence="4">
    <location>
        <begin position="504"/>
        <end position="520"/>
    </location>
</feature>
<feature type="domain" description="PHD-type" evidence="5">
    <location>
        <begin position="556"/>
        <end position="597"/>
    </location>
</feature>
<keyword evidence="2" id="KW-0863">Zinc-finger</keyword>
<evidence type="ECO:0000313" key="6">
    <source>
        <dbReference type="EMBL" id="KAG7089372.1"/>
    </source>
</evidence>
<feature type="compositionally biased region" description="Low complexity" evidence="4">
    <location>
        <begin position="379"/>
        <end position="389"/>
    </location>
</feature>
<keyword evidence="7" id="KW-1185">Reference proteome</keyword>
<feature type="region of interest" description="Disordered" evidence="4">
    <location>
        <begin position="379"/>
        <end position="400"/>
    </location>
</feature>
<feature type="compositionally biased region" description="Low complexity" evidence="4">
    <location>
        <begin position="458"/>
        <end position="469"/>
    </location>
</feature>
<dbReference type="Gene3D" id="3.30.40.10">
    <property type="entry name" value="Zinc/RING finger domain, C3HC4 (zinc finger)"/>
    <property type="match status" value="1"/>
</dbReference>
<sequence length="613" mass="68115">MSSNLPLNMHGRTQLPQIHPIPQHNRPHCPQPLSQGYSSFHRQLPRPHPVPTHPQVNPVQTVSELPPCSQPISAEHLSSYIVNAITQVLSQHQHQTKERMQTIETSFQSQLAPISKSIEDFRKKVEANNNDLAQLLKKSNDVHQRAIQTVANRIMDLERLVGGCGEGKQAGYGDSKTILERLDAISFAVEDLLERAQDPQANKEPTLLHDSSTDQIPQGILRRDLATSPIPELVQEVEKSRSSVCYHERGTSPINTGQTLCSLSPVDWNLGKRYPDPILLPPSPVSDELCRVIGSPTPALVDGHDGGLDDENHNDSRKQGVEDCHSRPSAPESPGYIDTEDTLFDFEPTAISTPARTHSPQSVPQAISPAHDDDFVISSSRSPSLYPSLHDPTQSVTPVLQPTLDVRSPEAVVDIDDFDEQSVEQMVTASTPSMTNIATTREVKIELQKEDSEDIEMSDLSSLSSLETSVGDDYSEDRELSEQLPPKKRRTLAKESSFTKKGRTSATSSPSKRSSRNMKSLGNNQKSLSRKRRSDVGKPRKKRIKWPQKIVDDSEGSHNRFIQCDKCHMWFHWGCVGLESDDPILLDEKQEFACPACLTGRWVHSVGFLGNSN</sequence>